<protein>
    <submittedName>
        <fullName evidence="1">Uncharacterized protein</fullName>
    </submittedName>
</protein>
<dbReference type="Proteomes" id="UP000663859">
    <property type="component" value="Unassembled WGS sequence"/>
</dbReference>
<sequence>MIRKLEEKKARDQTFCTRKRRLAILRRNVNALLAEEESFSGCVSGSARAGPSRNEFSLEKKEYASHAAGKRDWWGVGAVRFLCRDRKTRPSASGPIKPRPLPTGAYQLTVAVVGPMGEPEPMPGS</sequence>
<evidence type="ECO:0000313" key="2">
    <source>
        <dbReference type="Proteomes" id="UP000663859"/>
    </source>
</evidence>
<evidence type="ECO:0000313" key="1">
    <source>
        <dbReference type="EMBL" id="CAF0697799.1"/>
    </source>
</evidence>
<gene>
    <name evidence="1" type="ORF">MPNT_230022</name>
</gene>
<reference evidence="1" key="1">
    <citation type="submission" date="2021-02" db="EMBL/GenBank/DDBJ databases">
        <authorList>
            <person name="Cremers G."/>
            <person name="Picone N."/>
        </authorList>
    </citation>
    <scope>NUCLEOTIDE SEQUENCE</scope>
    <source>
        <strain evidence="1">PQ17</strain>
    </source>
</reference>
<proteinExistence type="predicted"/>
<dbReference type="AlphaFoldDB" id="A0A8J2FW80"/>
<organism evidence="1 2">
    <name type="scientific">Candidatus Methylacidithermus pantelleriae</name>
    <dbReference type="NCBI Taxonomy" id="2744239"/>
    <lineage>
        <taxon>Bacteria</taxon>
        <taxon>Pseudomonadati</taxon>
        <taxon>Verrucomicrobiota</taxon>
        <taxon>Methylacidiphilae</taxon>
        <taxon>Methylacidiphilales</taxon>
        <taxon>Methylacidiphilaceae</taxon>
        <taxon>Candidatus Methylacidithermus</taxon>
    </lineage>
</organism>
<name>A0A8J2FW80_9BACT</name>
<dbReference type="EMBL" id="CAJNOB010000016">
    <property type="protein sequence ID" value="CAF0697799.1"/>
    <property type="molecule type" value="Genomic_DNA"/>
</dbReference>
<dbReference type="RefSeq" id="WP_174583227.1">
    <property type="nucleotide sequence ID" value="NZ_CAJNOB010000016.1"/>
</dbReference>
<comment type="caution">
    <text evidence="1">The sequence shown here is derived from an EMBL/GenBank/DDBJ whole genome shotgun (WGS) entry which is preliminary data.</text>
</comment>
<accession>A0A8J2FW80</accession>
<keyword evidence="2" id="KW-1185">Reference proteome</keyword>